<organism evidence="6 7">
    <name type="scientific">Candidatus Hepatoplasma crinochetorum Av</name>
    <dbReference type="NCBI Taxonomy" id="1427984"/>
    <lineage>
        <taxon>Bacteria</taxon>
        <taxon>Bacillati</taxon>
        <taxon>Mycoplasmatota</taxon>
        <taxon>Mollicutes</taxon>
        <taxon>Candidatus Hepatoplasmataceae</taxon>
        <taxon>Candidatus Hepatoplasma</taxon>
    </lineage>
</organism>
<dbReference type="GO" id="GO:0120159">
    <property type="term" value="F:rRNA pseudouridine synthase activity"/>
    <property type="evidence" value="ECO:0007669"/>
    <property type="project" value="UniProtKB-ARBA"/>
</dbReference>
<dbReference type="GO" id="GO:0003723">
    <property type="term" value="F:RNA binding"/>
    <property type="evidence" value="ECO:0007669"/>
    <property type="project" value="UniProtKB-KW"/>
</dbReference>
<dbReference type="InterPro" id="IPR050343">
    <property type="entry name" value="RsuA_PseudoU_synthase"/>
</dbReference>
<dbReference type="GO" id="GO:0000455">
    <property type="term" value="P:enzyme-directed rRNA pseudouridine synthesis"/>
    <property type="evidence" value="ECO:0007669"/>
    <property type="project" value="UniProtKB-ARBA"/>
</dbReference>
<dbReference type="PANTHER" id="PTHR47683:SF2">
    <property type="entry name" value="RNA-BINDING S4 DOMAIN-CONTAINING PROTEIN"/>
    <property type="match status" value="1"/>
</dbReference>
<dbReference type="HOGENOM" id="CLU_024979_1_2_14"/>
<dbReference type="InterPro" id="IPR002942">
    <property type="entry name" value="S4_RNA-bd"/>
</dbReference>
<evidence type="ECO:0000313" key="6">
    <source>
        <dbReference type="EMBL" id="AHK22301.1"/>
    </source>
</evidence>
<dbReference type="PANTHER" id="PTHR47683">
    <property type="entry name" value="PSEUDOURIDINE SYNTHASE FAMILY PROTEIN-RELATED"/>
    <property type="match status" value="1"/>
</dbReference>
<dbReference type="eggNOG" id="COG1187">
    <property type="taxonomic scope" value="Bacteria"/>
</dbReference>
<keyword evidence="3" id="KW-0694">RNA-binding</keyword>
<dbReference type="InterPro" id="IPR006145">
    <property type="entry name" value="PsdUridine_synth_RsuA/RluA"/>
</dbReference>
<keyword evidence="2 4" id="KW-0413">Isomerase</keyword>
<dbReference type="Gene3D" id="3.30.70.580">
    <property type="entry name" value="Pseudouridine synthase I, catalytic domain, N-terminal subdomain"/>
    <property type="match status" value="1"/>
</dbReference>
<dbReference type="EC" id="5.4.99.-" evidence="4"/>
<keyword evidence="7" id="KW-1185">Reference proteome</keyword>
<evidence type="ECO:0000256" key="3">
    <source>
        <dbReference type="PROSITE-ProRule" id="PRU00182"/>
    </source>
</evidence>
<dbReference type="EMBL" id="CP006932">
    <property type="protein sequence ID" value="AHK22301.1"/>
    <property type="molecule type" value="Genomic_DNA"/>
</dbReference>
<evidence type="ECO:0000256" key="4">
    <source>
        <dbReference type="RuleBase" id="RU003887"/>
    </source>
</evidence>
<dbReference type="PATRIC" id="fig|1427984.3.peg.180"/>
<dbReference type="SUPFAM" id="SSF55174">
    <property type="entry name" value="Alpha-L RNA-binding motif"/>
    <property type="match status" value="1"/>
</dbReference>
<accession>W8GMP3</accession>
<evidence type="ECO:0000259" key="5">
    <source>
        <dbReference type="SMART" id="SM00363"/>
    </source>
</evidence>
<dbReference type="OrthoDB" id="9807213at2"/>
<dbReference type="Gene3D" id="3.30.70.1560">
    <property type="entry name" value="Alpha-L RNA-binding motif"/>
    <property type="match status" value="1"/>
</dbReference>
<gene>
    <name evidence="6" type="primary">rsuA</name>
    <name evidence="6" type="ORF">X271_00193</name>
</gene>
<feature type="domain" description="RNA-binding S4" evidence="5">
    <location>
        <begin position="7"/>
        <end position="64"/>
    </location>
</feature>
<dbReference type="InterPro" id="IPR018496">
    <property type="entry name" value="PsdUridine_synth_RsuA/RluB_CS"/>
</dbReference>
<name>W8GMP3_9MOLU</name>
<dbReference type="KEGG" id="hcr:X271_00193"/>
<sequence length="243" mass="28348">MNLKKEERIQKLVANYGNYSRREIERLIKAKKVFKNDKLVELGTKSTIDDKIVVDGKRVIFNLKYDYFLLNKPKGYICKRNDLKNKSVISLINNYKNRNLFTIGRLDVQTTGLIILTNDGKLKNIVESPKSKIKKVYLVWLEKKITKKDLENLRKGIILDDNYLTKPIEKIKIINNKDKILIKLSIIEGKKNQIKRMFIALDNKVINLKRIEIGDLKLGTIKLGEYQTIIQSQIYQKLGLKVN</sequence>
<comment type="similarity">
    <text evidence="1 4">Belongs to the pseudouridine synthase RsuA family.</text>
</comment>
<evidence type="ECO:0000256" key="1">
    <source>
        <dbReference type="ARBA" id="ARBA00008348"/>
    </source>
</evidence>
<protein>
    <recommendedName>
        <fullName evidence="4">Pseudouridine synthase</fullName>
        <ecNumber evidence="4">5.4.99.-</ecNumber>
    </recommendedName>
</protein>
<dbReference type="InterPro" id="IPR042092">
    <property type="entry name" value="PsdUridine_s_RsuA/RluB/E/F_cat"/>
</dbReference>
<evidence type="ECO:0000313" key="7">
    <source>
        <dbReference type="Proteomes" id="UP000019450"/>
    </source>
</evidence>
<dbReference type="PROSITE" id="PS50889">
    <property type="entry name" value="S4"/>
    <property type="match status" value="1"/>
</dbReference>
<reference evidence="6 7" key="1">
    <citation type="journal article" date="2014" name="Genome Biol. Evol.">
        <title>Phylogenomics of "Candidatus Hepatoplasma crinochetorum," a Lineage of Mollicutes Associated with Noninsect Arthropods.</title>
        <authorList>
            <person name="Leclercq S."/>
            <person name="Dittmer J."/>
            <person name="Bouchon D."/>
            <person name="Cordaux R."/>
        </authorList>
    </citation>
    <scope>NUCLEOTIDE SEQUENCE [LARGE SCALE GENOMIC DNA]</scope>
    <source>
        <strain evidence="6 7">Av</strain>
    </source>
</reference>
<dbReference type="NCBIfam" id="TIGR00093">
    <property type="entry name" value="pseudouridine synthase"/>
    <property type="match status" value="1"/>
</dbReference>
<dbReference type="InterPro" id="IPR020103">
    <property type="entry name" value="PsdUridine_synth_cat_dom_sf"/>
</dbReference>
<dbReference type="InterPro" id="IPR020094">
    <property type="entry name" value="TruA/RsuA/RluB/E/F_N"/>
</dbReference>
<dbReference type="RefSeq" id="WP_025208602.1">
    <property type="nucleotide sequence ID" value="NZ_CP006932.1"/>
</dbReference>
<dbReference type="SMART" id="SM00363">
    <property type="entry name" value="S4"/>
    <property type="match status" value="1"/>
</dbReference>
<evidence type="ECO:0000256" key="2">
    <source>
        <dbReference type="ARBA" id="ARBA00023235"/>
    </source>
</evidence>
<dbReference type="CDD" id="cd00165">
    <property type="entry name" value="S4"/>
    <property type="match status" value="1"/>
</dbReference>
<dbReference type="InterPro" id="IPR000748">
    <property type="entry name" value="PsdUridine_synth_RsuA/RluB/E/F"/>
</dbReference>
<dbReference type="STRING" id="1427984.X271_00193"/>
<dbReference type="SUPFAM" id="SSF55120">
    <property type="entry name" value="Pseudouridine synthase"/>
    <property type="match status" value="1"/>
</dbReference>
<dbReference type="InterPro" id="IPR036986">
    <property type="entry name" value="S4_RNA-bd_sf"/>
</dbReference>
<dbReference type="AlphaFoldDB" id="W8GMP3"/>
<dbReference type="Pfam" id="PF00849">
    <property type="entry name" value="PseudoU_synth_2"/>
    <property type="match status" value="1"/>
</dbReference>
<dbReference type="PROSITE" id="PS01149">
    <property type="entry name" value="PSI_RSU"/>
    <property type="match status" value="1"/>
</dbReference>
<dbReference type="Gene3D" id="3.10.290.10">
    <property type="entry name" value="RNA-binding S4 domain"/>
    <property type="match status" value="1"/>
</dbReference>
<dbReference type="Proteomes" id="UP000019450">
    <property type="component" value="Chromosome"/>
</dbReference>
<proteinExistence type="inferred from homology"/>